<keyword evidence="1" id="KW-0812">Transmembrane</keyword>
<evidence type="ECO:0000256" key="1">
    <source>
        <dbReference type="SAM" id="Phobius"/>
    </source>
</evidence>
<feature type="transmembrane region" description="Helical" evidence="1">
    <location>
        <begin position="12"/>
        <end position="29"/>
    </location>
</feature>
<proteinExistence type="predicted"/>
<reference evidence="2 3" key="1">
    <citation type="submission" date="2017-07" db="EMBL/GenBank/DDBJ databases">
        <title>Amycolatopsis alba DSM 44262 Genome sequencing and assembly.</title>
        <authorList>
            <person name="Kaur N."/>
            <person name="Mayilraj S."/>
        </authorList>
    </citation>
    <scope>NUCLEOTIDE SEQUENCE [LARGE SCALE GENOMIC DNA]</scope>
    <source>
        <strain evidence="2 3">DSM 44262</strain>
    </source>
</reference>
<dbReference type="RefSeq" id="WP_020630296.1">
    <property type="nucleotide sequence ID" value="NZ_KB913032.1"/>
</dbReference>
<gene>
    <name evidence="2" type="ORF">CFP75_22465</name>
</gene>
<evidence type="ECO:0000313" key="2">
    <source>
        <dbReference type="EMBL" id="OXM48116.1"/>
    </source>
</evidence>
<keyword evidence="3" id="KW-1185">Reference proteome</keyword>
<dbReference type="AlphaFoldDB" id="A0A229RN82"/>
<dbReference type="Proteomes" id="UP000215563">
    <property type="component" value="Unassembled WGS sequence"/>
</dbReference>
<organism evidence="2 3">
    <name type="scientific">Amycolatopsis alba DSM 44262</name>
    <dbReference type="NCBI Taxonomy" id="1125972"/>
    <lineage>
        <taxon>Bacteria</taxon>
        <taxon>Bacillati</taxon>
        <taxon>Actinomycetota</taxon>
        <taxon>Actinomycetes</taxon>
        <taxon>Pseudonocardiales</taxon>
        <taxon>Pseudonocardiaceae</taxon>
        <taxon>Amycolatopsis</taxon>
    </lineage>
</organism>
<feature type="transmembrane region" description="Helical" evidence="1">
    <location>
        <begin position="35"/>
        <end position="55"/>
    </location>
</feature>
<accession>A0A229RN82</accession>
<feature type="transmembrane region" description="Helical" evidence="1">
    <location>
        <begin position="67"/>
        <end position="99"/>
    </location>
</feature>
<keyword evidence="1" id="KW-1133">Transmembrane helix</keyword>
<comment type="caution">
    <text evidence="2">The sequence shown here is derived from an EMBL/GenBank/DDBJ whole genome shotgun (WGS) entry which is preliminary data.</text>
</comment>
<feature type="transmembrane region" description="Helical" evidence="1">
    <location>
        <begin position="111"/>
        <end position="134"/>
    </location>
</feature>
<dbReference type="OrthoDB" id="3638186at2"/>
<protein>
    <submittedName>
        <fullName evidence="2">Uncharacterized protein</fullName>
    </submittedName>
</protein>
<name>A0A229RN82_AMYAL</name>
<keyword evidence="1" id="KW-0472">Membrane</keyword>
<dbReference type="EMBL" id="NMQU01000066">
    <property type="protein sequence ID" value="OXM48116.1"/>
    <property type="molecule type" value="Genomic_DNA"/>
</dbReference>
<evidence type="ECO:0000313" key="3">
    <source>
        <dbReference type="Proteomes" id="UP000215563"/>
    </source>
</evidence>
<sequence>MHGLARLGTNVLALWIWIPLLPIAVTWGASWPAGWGPLSALAVAALLTLAVWSLFKAFGFGIAPHTTTVSGAIVVLTFTFGPLMHLGWLLVAGVCWSLVARRERTYPEAAAGVLLGILVGGLGYWLTMIVIYFAR</sequence>